<dbReference type="GO" id="GO:0016853">
    <property type="term" value="F:isomerase activity"/>
    <property type="evidence" value="ECO:0007669"/>
    <property type="project" value="UniProtKB-KW"/>
</dbReference>
<evidence type="ECO:0000256" key="6">
    <source>
        <dbReference type="PROSITE-ProRule" id="PRU00277"/>
    </source>
</evidence>
<dbReference type="Gene3D" id="2.40.100.10">
    <property type="entry name" value="Cyclophilin-like"/>
    <property type="match status" value="1"/>
</dbReference>
<evidence type="ECO:0000256" key="3">
    <source>
        <dbReference type="ARBA" id="ARBA00013194"/>
    </source>
</evidence>
<dbReference type="Pfam" id="PF00160">
    <property type="entry name" value="Pro_isomerase"/>
    <property type="match status" value="1"/>
</dbReference>
<feature type="signal peptide" evidence="8">
    <location>
        <begin position="1"/>
        <end position="16"/>
    </location>
</feature>
<evidence type="ECO:0000256" key="1">
    <source>
        <dbReference type="ARBA" id="ARBA00000971"/>
    </source>
</evidence>
<evidence type="ECO:0000256" key="7">
    <source>
        <dbReference type="SAM" id="Coils"/>
    </source>
</evidence>
<dbReference type="PRINTS" id="PR00153">
    <property type="entry name" value="CSAPPISMRASE"/>
</dbReference>
<dbReference type="Gene3D" id="3.10.50.40">
    <property type="match status" value="1"/>
</dbReference>
<sequence>MKKLTFLFLSLSLALASCQNKYPDLEDGVYAEFITNKGTFVAKLYHEKTPLTVANFVGLAEGTNKMVDSTYTGKKYYNGLTFHRVMKDFMIQGGDPMGTGSGGPGYKFPDETDPELGLKHDRKGILSMANSGPATNGSQFFVTLKDTPWLDGIHTVFGEVVIGQEVVDSIGSVKVTPGNNRPEQPVTMQEVNIIRKGAVKIASFSKQMESIEKEKLKEQEAVLEAGKENLNQFEKLKDEAETLDSGLSILFTEKGDGVQPERGSKVKVNYAGYLASDGTLFDSNISETAKKNNKLDKLRLAANQYVPMAADYSPDARLIAGFKEGLMLMSVGDKATLFIPSHLGYGAGGYPPVIPPNADLVFELELVEVVE</sequence>
<evidence type="ECO:0000256" key="8">
    <source>
        <dbReference type="SAM" id="SignalP"/>
    </source>
</evidence>
<dbReference type="Pfam" id="PF00254">
    <property type="entry name" value="FKBP_C"/>
    <property type="match status" value="1"/>
</dbReference>
<keyword evidence="7" id="KW-0175">Coiled coil</keyword>
<dbReference type="InterPro" id="IPR046357">
    <property type="entry name" value="PPIase_dom_sf"/>
</dbReference>
<accession>A0ABW2MS58</accession>
<feature type="domain" description="PPIase cyclophilin-type" evidence="10">
    <location>
        <begin position="38"/>
        <end position="193"/>
    </location>
</feature>
<dbReference type="EC" id="5.2.1.8" evidence="3 6"/>
<evidence type="ECO:0000259" key="10">
    <source>
        <dbReference type="PROSITE" id="PS50072"/>
    </source>
</evidence>
<dbReference type="InterPro" id="IPR020892">
    <property type="entry name" value="Cyclophilin-type_PPIase_CS"/>
</dbReference>
<evidence type="ECO:0000313" key="11">
    <source>
        <dbReference type="EMBL" id="MFC7357513.1"/>
    </source>
</evidence>
<organism evidence="11 12">
    <name type="scientific">Jejudonia soesokkakensis</name>
    <dbReference type="NCBI Taxonomy" id="1323432"/>
    <lineage>
        <taxon>Bacteria</taxon>
        <taxon>Pseudomonadati</taxon>
        <taxon>Bacteroidota</taxon>
        <taxon>Flavobacteriia</taxon>
        <taxon>Flavobacteriales</taxon>
        <taxon>Flavobacteriaceae</taxon>
        <taxon>Jejudonia</taxon>
    </lineage>
</organism>
<comment type="caution">
    <text evidence="11">The sequence shown here is derived from an EMBL/GenBank/DDBJ whole genome shotgun (WGS) entry which is preliminary data.</text>
</comment>
<comment type="similarity">
    <text evidence="2">Belongs to the cyclophilin-type PPIase family.</text>
</comment>
<dbReference type="PROSITE" id="PS00170">
    <property type="entry name" value="CSA_PPIASE_1"/>
    <property type="match status" value="1"/>
</dbReference>
<proteinExistence type="inferred from homology"/>
<dbReference type="InterPro" id="IPR044666">
    <property type="entry name" value="Cyclophilin_A-like"/>
</dbReference>
<dbReference type="Proteomes" id="UP001596415">
    <property type="component" value="Unassembled WGS sequence"/>
</dbReference>
<name>A0ABW2MS58_9FLAO</name>
<dbReference type="InterPro" id="IPR001179">
    <property type="entry name" value="PPIase_FKBP_dom"/>
</dbReference>
<feature type="coiled-coil region" evidence="7">
    <location>
        <begin position="201"/>
        <end position="243"/>
    </location>
</feature>
<dbReference type="InterPro" id="IPR029000">
    <property type="entry name" value="Cyclophilin-like_dom_sf"/>
</dbReference>
<dbReference type="CDD" id="cd00317">
    <property type="entry name" value="cyclophilin"/>
    <property type="match status" value="1"/>
</dbReference>
<evidence type="ECO:0000313" key="12">
    <source>
        <dbReference type="Proteomes" id="UP001596415"/>
    </source>
</evidence>
<dbReference type="SUPFAM" id="SSF50891">
    <property type="entry name" value="Cyclophilin-like"/>
    <property type="match status" value="1"/>
</dbReference>
<evidence type="ECO:0000256" key="5">
    <source>
        <dbReference type="ARBA" id="ARBA00023235"/>
    </source>
</evidence>
<keyword evidence="12" id="KW-1185">Reference proteome</keyword>
<keyword evidence="5 6" id="KW-0413">Isomerase</keyword>
<dbReference type="PANTHER" id="PTHR45625:SF4">
    <property type="entry name" value="PEPTIDYLPROLYL ISOMERASE DOMAIN AND WD REPEAT-CONTAINING PROTEIN 1"/>
    <property type="match status" value="1"/>
</dbReference>
<feature type="domain" description="PPIase FKBP-type" evidence="9">
    <location>
        <begin position="263"/>
        <end position="370"/>
    </location>
</feature>
<keyword evidence="4 6" id="KW-0697">Rotamase</keyword>
<dbReference type="EMBL" id="JBHTBN010000003">
    <property type="protein sequence ID" value="MFC7357513.1"/>
    <property type="molecule type" value="Genomic_DNA"/>
</dbReference>
<protein>
    <recommendedName>
        <fullName evidence="3 6">peptidylprolyl isomerase</fullName>
        <ecNumber evidence="3 6">5.2.1.8</ecNumber>
    </recommendedName>
</protein>
<evidence type="ECO:0000256" key="2">
    <source>
        <dbReference type="ARBA" id="ARBA00007365"/>
    </source>
</evidence>
<reference evidence="12" key="1">
    <citation type="journal article" date="2019" name="Int. J. Syst. Evol. Microbiol.">
        <title>The Global Catalogue of Microorganisms (GCM) 10K type strain sequencing project: providing services to taxonomists for standard genome sequencing and annotation.</title>
        <authorList>
            <consortium name="The Broad Institute Genomics Platform"/>
            <consortium name="The Broad Institute Genome Sequencing Center for Infectious Disease"/>
            <person name="Wu L."/>
            <person name="Ma J."/>
        </authorList>
    </citation>
    <scope>NUCLEOTIDE SEQUENCE [LARGE SCALE GENOMIC DNA]</scope>
    <source>
        <strain evidence="12">CGMCC 1.16306</strain>
    </source>
</reference>
<feature type="chain" id="PRO_5046596826" description="peptidylprolyl isomerase" evidence="8">
    <location>
        <begin position="17"/>
        <end position="371"/>
    </location>
</feature>
<dbReference type="PROSITE" id="PS50072">
    <property type="entry name" value="CSA_PPIASE_2"/>
    <property type="match status" value="1"/>
</dbReference>
<evidence type="ECO:0000256" key="4">
    <source>
        <dbReference type="ARBA" id="ARBA00023110"/>
    </source>
</evidence>
<gene>
    <name evidence="11" type="ORF">ACFQO1_07425</name>
</gene>
<dbReference type="PROSITE" id="PS50059">
    <property type="entry name" value="FKBP_PPIASE"/>
    <property type="match status" value="1"/>
</dbReference>
<comment type="catalytic activity">
    <reaction evidence="1 6">
        <text>[protein]-peptidylproline (omega=180) = [protein]-peptidylproline (omega=0)</text>
        <dbReference type="Rhea" id="RHEA:16237"/>
        <dbReference type="Rhea" id="RHEA-COMP:10747"/>
        <dbReference type="Rhea" id="RHEA-COMP:10748"/>
        <dbReference type="ChEBI" id="CHEBI:83833"/>
        <dbReference type="ChEBI" id="CHEBI:83834"/>
        <dbReference type="EC" id="5.2.1.8"/>
    </reaction>
</comment>
<dbReference type="PROSITE" id="PS51257">
    <property type="entry name" value="PROKAR_LIPOPROTEIN"/>
    <property type="match status" value="1"/>
</dbReference>
<dbReference type="InterPro" id="IPR002130">
    <property type="entry name" value="Cyclophilin-type_PPIase_dom"/>
</dbReference>
<dbReference type="SUPFAM" id="SSF54534">
    <property type="entry name" value="FKBP-like"/>
    <property type="match status" value="1"/>
</dbReference>
<dbReference type="RefSeq" id="WP_380217359.1">
    <property type="nucleotide sequence ID" value="NZ_JBHTBN010000003.1"/>
</dbReference>
<keyword evidence="8" id="KW-0732">Signal</keyword>
<dbReference type="PANTHER" id="PTHR45625">
    <property type="entry name" value="PEPTIDYL-PROLYL CIS-TRANS ISOMERASE-RELATED"/>
    <property type="match status" value="1"/>
</dbReference>
<evidence type="ECO:0000259" key="9">
    <source>
        <dbReference type="PROSITE" id="PS50059"/>
    </source>
</evidence>